<dbReference type="EMBL" id="CP159485">
    <property type="protein sequence ID" value="XCI28470.1"/>
    <property type="molecule type" value="Genomic_DNA"/>
</dbReference>
<accession>A0AAU8HT10</accession>
<protein>
    <submittedName>
        <fullName evidence="2">Uncharacterized protein</fullName>
    </submittedName>
</protein>
<proteinExistence type="predicted"/>
<keyword evidence="1" id="KW-0812">Transmembrane</keyword>
<dbReference type="RefSeq" id="WP_353893026.1">
    <property type="nucleotide sequence ID" value="NZ_CP159485.1"/>
</dbReference>
<keyword evidence="1" id="KW-0472">Membrane</keyword>
<gene>
    <name evidence="2" type="ORF">PRVXH_002430</name>
</gene>
<organism evidence="2">
    <name type="scientific">Proteinivorax hydrogeniformans</name>
    <dbReference type="NCBI Taxonomy" id="1826727"/>
    <lineage>
        <taxon>Bacteria</taxon>
        <taxon>Bacillati</taxon>
        <taxon>Bacillota</taxon>
        <taxon>Clostridia</taxon>
        <taxon>Eubacteriales</taxon>
        <taxon>Proteinivoracaceae</taxon>
        <taxon>Proteinivorax</taxon>
    </lineage>
</organism>
<reference evidence="2" key="2">
    <citation type="submission" date="2024-06" db="EMBL/GenBank/DDBJ databases">
        <authorList>
            <person name="Petrova K.O."/>
            <person name="Toshchakov S.V."/>
            <person name="Boltjanskaja Y.V."/>
            <person name="Kevbrin V.V."/>
        </authorList>
    </citation>
    <scope>NUCLEOTIDE SEQUENCE</scope>
    <source>
        <strain evidence="2">Z-710</strain>
    </source>
</reference>
<dbReference type="AlphaFoldDB" id="A0AAU8HT10"/>
<evidence type="ECO:0000313" key="2">
    <source>
        <dbReference type="EMBL" id="XCI28470.1"/>
    </source>
</evidence>
<reference evidence="2" key="1">
    <citation type="journal article" date="2018" name="Antonie Van Leeuwenhoek">
        <title>Proteinivorax hydrogeniformans sp. nov., an anaerobic, haloalkaliphilic bacterium fermenting proteinaceous compounds with high hydrogen production.</title>
        <authorList>
            <person name="Boltyanskaya Y."/>
            <person name="Detkova E."/>
            <person name="Pimenov N."/>
            <person name="Kevbrin V."/>
        </authorList>
    </citation>
    <scope>NUCLEOTIDE SEQUENCE</scope>
    <source>
        <strain evidence="2">Z-710</strain>
    </source>
</reference>
<feature type="transmembrane region" description="Helical" evidence="1">
    <location>
        <begin position="247"/>
        <end position="268"/>
    </location>
</feature>
<feature type="transmembrane region" description="Helical" evidence="1">
    <location>
        <begin position="12"/>
        <end position="31"/>
    </location>
</feature>
<evidence type="ECO:0000256" key="1">
    <source>
        <dbReference type="SAM" id="Phobius"/>
    </source>
</evidence>
<keyword evidence="1" id="KW-1133">Transmembrane helix</keyword>
<sequence>MTKEPYKIVLKVAILTTAILGVFLFGENIVYEFPISKHTKEVYNIIEELPADSVILLSYDWEGHFYGEMFPLSNVLTNHLLSRDVKVVTVAHSAQGSHISKSIFEQMDKGGKKYGVDYVILGYRPGGAAVMQGLTRDIADIYPQDIYRVNIRSIAMMEEIKNLDDIDMIVSLSQGNTGGIVYIEQLSYGKDIPVVVAAPSAEYPRYLPYLDSGDLAGGLWGLTSAREYEQLLEVESKASRNLAAQTMTAWLIVVVIIGQSLYAAIGIIRGK</sequence>
<name>A0AAU8HT10_9FIRM</name>